<organism evidence="2 3">
    <name type="scientific">Platanthera guangdongensis</name>
    <dbReference type="NCBI Taxonomy" id="2320717"/>
    <lineage>
        <taxon>Eukaryota</taxon>
        <taxon>Viridiplantae</taxon>
        <taxon>Streptophyta</taxon>
        <taxon>Embryophyta</taxon>
        <taxon>Tracheophyta</taxon>
        <taxon>Spermatophyta</taxon>
        <taxon>Magnoliopsida</taxon>
        <taxon>Liliopsida</taxon>
        <taxon>Asparagales</taxon>
        <taxon>Orchidaceae</taxon>
        <taxon>Orchidoideae</taxon>
        <taxon>Orchideae</taxon>
        <taxon>Orchidinae</taxon>
        <taxon>Platanthera</taxon>
    </lineage>
</organism>
<name>A0ABR2M0J8_9ASPA</name>
<evidence type="ECO:0000256" key="1">
    <source>
        <dbReference type="SAM" id="MobiDB-lite"/>
    </source>
</evidence>
<sequence length="53" mass="5820">MYADCWSTSIQLFRFRKPQCHPTLGTLTPHSSPSSLSMSSPRMASSRLATCAS</sequence>
<comment type="caution">
    <text evidence="2">The sequence shown here is derived from an EMBL/GenBank/DDBJ whole genome shotgun (WGS) entry which is preliminary data.</text>
</comment>
<dbReference type="Proteomes" id="UP001412067">
    <property type="component" value="Unassembled WGS sequence"/>
</dbReference>
<gene>
    <name evidence="2" type="ORF">KSP40_PGU006920</name>
</gene>
<keyword evidence="3" id="KW-1185">Reference proteome</keyword>
<evidence type="ECO:0000313" key="3">
    <source>
        <dbReference type="Proteomes" id="UP001412067"/>
    </source>
</evidence>
<dbReference type="EMBL" id="JBBWWR010000013">
    <property type="protein sequence ID" value="KAK8955998.1"/>
    <property type="molecule type" value="Genomic_DNA"/>
</dbReference>
<accession>A0ABR2M0J8</accession>
<feature type="region of interest" description="Disordered" evidence="1">
    <location>
        <begin position="24"/>
        <end position="53"/>
    </location>
</feature>
<reference evidence="2 3" key="1">
    <citation type="journal article" date="2022" name="Nat. Plants">
        <title>Genomes of leafy and leafless Platanthera orchids illuminate the evolution of mycoheterotrophy.</title>
        <authorList>
            <person name="Li M.H."/>
            <person name="Liu K.W."/>
            <person name="Li Z."/>
            <person name="Lu H.C."/>
            <person name="Ye Q.L."/>
            <person name="Zhang D."/>
            <person name="Wang J.Y."/>
            <person name="Li Y.F."/>
            <person name="Zhong Z.M."/>
            <person name="Liu X."/>
            <person name="Yu X."/>
            <person name="Liu D.K."/>
            <person name="Tu X.D."/>
            <person name="Liu B."/>
            <person name="Hao Y."/>
            <person name="Liao X.Y."/>
            <person name="Jiang Y.T."/>
            <person name="Sun W.H."/>
            <person name="Chen J."/>
            <person name="Chen Y.Q."/>
            <person name="Ai Y."/>
            <person name="Zhai J.W."/>
            <person name="Wu S.S."/>
            <person name="Zhou Z."/>
            <person name="Hsiao Y.Y."/>
            <person name="Wu W.L."/>
            <person name="Chen Y.Y."/>
            <person name="Lin Y.F."/>
            <person name="Hsu J.L."/>
            <person name="Li C.Y."/>
            <person name="Wang Z.W."/>
            <person name="Zhao X."/>
            <person name="Zhong W.Y."/>
            <person name="Ma X.K."/>
            <person name="Ma L."/>
            <person name="Huang J."/>
            <person name="Chen G.Z."/>
            <person name="Huang M.Z."/>
            <person name="Huang L."/>
            <person name="Peng D.H."/>
            <person name="Luo Y.B."/>
            <person name="Zou S.Q."/>
            <person name="Chen S.P."/>
            <person name="Lan S."/>
            <person name="Tsai W.C."/>
            <person name="Van de Peer Y."/>
            <person name="Liu Z.J."/>
        </authorList>
    </citation>
    <scope>NUCLEOTIDE SEQUENCE [LARGE SCALE GENOMIC DNA]</scope>
    <source>
        <strain evidence="2">Lor288</strain>
    </source>
</reference>
<proteinExistence type="predicted"/>
<feature type="compositionally biased region" description="Low complexity" evidence="1">
    <location>
        <begin position="31"/>
        <end position="53"/>
    </location>
</feature>
<evidence type="ECO:0000313" key="2">
    <source>
        <dbReference type="EMBL" id="KAK8955998.1"/>
    </source>
</evidence>
<protein>
    <submittedName>
        <fullName evidence="2">Uncharacterized protein</fullName>
    </submittedName>
</protein>